<dbReference type="Pfam" id="PF02417">
    <property type="entry name" value="Chromate_transp"/>
    <property type="match status" value="1"/>
</dbReference>
<evidence type="ECO:0000313" key="8">
    <source>
        <dbReference type="Proteomes" id="UP000184436"/>
    </source>
</evidence>
<evidence type="ECO:0000256" key="5">
    <source>
        <dbReference type="ARBA" id="ARBA00022989"/>
    </source>
</evidence>
<gene>
    <name evidence="7" type="ORF">SAMN05444349_102160</name>
</gene>
<dbReference type="EMBL" id="FQVD01000002">
    <property type="protein sequence ID" value="SHE45162.1"/>
    <property type="molecule type" value="Genomic_DNA"/>
</dbReference>
<keyword evidence="4" id="KW-0812">Transmembrane</keyword>
<evidence type="ECO:0000256" key="3">
    <source>
        <dbReference type="ARBA" id="ARBA00022475"/>
    </source>
</evidence>
<name>A0A1M4TKX5_9BACE</name>
<comment type="similarity">
    <text evidence="2">Belongs to the chromate ion transporter (CHR) (TC 2.A.51) family.</text>
</comment>
<protein>
    <submittedName>
        <fullName evidence="7">Chromate transporter</fullName>
    </submittedName>
</protein>
<keyword evidence="6" id="KW-0472">Membrane</keyword>
<dbReference type="STRING" id="871325.SAMN05444349_102160"/>
<accession>A0A1M4TKX5</accession>
<dbReference type="InterPro" id="IPR003370">
    <property type="entry name" value="Chromate_transpt"/>
</dbReference>
<dbReference type="GO" id="GO:0015109">
    <property type="term" value="F:chromate transmembrane transporter activity"/>
    <property type="evidence" value="ECO:0007669"/>
    <property type="project" value="InterPro"/>
</dbReference>
<comment type="subcellular location">
    <subcellularLocation>
        <location evidence="1">Cell membrane</location>
        <topology evidence="1">Multi-pass membrane protein</topology>
    </subcellularLocation>
</comment>
<evidence type="ECO:0000313" key="7">
    <source>
        <dbReference type="EMBL" id="SHE45162.1"/>
    </source>
</evidence>
<proteinExistence type="inferred from homology"/>
<evidence type="ECO:0000256" key="1">
    <source>
        <dbReference type="ARBA" id="ARBA00004651"/>
    </source>
</evidence>
<dbReference type="Proteomes" id="UP000184436">
    <property type="component" value="Unassembled WGS sequence"/>
</dbReference>
<organism evidence="7 8">
    <name type="scientific">Bacteroides faecichinchillae</name>
    <dbReference type="NCBI Taxonomy" id="871325"/>
    <lineage>
        <taxon>Bacteria</taxon>
        <taxon>Pseudomonadati</taxon>
        <taxon>Bacteroidota</taxon>
        <taxon>Bacteroidia</taxon>
        <taxon>Bacteroidales</taxon>
        <taxon>Bacteroidaceae</taxon>
        <taxon>Bacteroides</taxon>
    </lineage>
</organism>
<keyword evidence="3" id="KW-1003">Cell membrane</keyword>
<reference evidence="7 8" key="1">
    <citation type="submission" date="2016-11" db="EMBL/GenBank/DDBJ databases">
        <authorList>
            <person name="Jaros S."/>
            <person name="Januszkiewicz K."/>
            <person name="Wedrychowicz H."/>
        </authorList>
    </citation>
    <scope>NUCLEOTIDE SEQUENCE [LARGE SCALE GENOMIC DNA]</scope>
    <source>
        <strain evidence="7 8">DSM 26883</strain>
    </source>
</reference>
<sequence length="33" mass="3841">MFTIGGGYAMLSLIKHEIVDHHHWLTSRQFTDV</sequence>
<dbReference type="GO" id="GO:0005886">
    <property type="term" value="C:plasma membrane"/>
    <property type="evidence" value="ECO:0007669"/>
    <property type="project" value="UniProtKB-SubCell"/>
</dbReference>
<evidence type="ECO:0000256" key="2">
    <source>
        <dbReference type="ARBA" id="ARBA00005262"/>
    </source>
</evidence>
<dbReference type="AlphaFoldDB" id="A0A1M4TKX5"/>
<keyword evidence="8" id="KW-1185">Reference proteome</keyword>
<evidence type="ECO:0000256" key="6">
    <source>
        <dbReference type="ARBA" id="ARBA00023136"/>
    </source>
</evidence>
<evidence type="ECO:0000256" key="4">
    <source>
        <dbReference type="ARBA" id="ARBA00022692"/>
    </source>
</evidence>
<keyword evidence="5" id="KW-1133">Transmembrane helix</keyword>